<dbReference type="Proteomes" id="UP000599074">
    <property type="component" value="Unassembled WGS sequence"/>
</dbReference>
<dbReference type="AlphaFoldDB" id="A0A8J3X0C8"/>
<comment type="caution">
    <text evidence="1">The sequence shown here is derived from an EMBL/GenBank/DDBJ whole genome shotgun (WGS) entry which is preliminary data.</text>
</comment>
<reference evidence="1" key="1">
    <citation type="submission" date="2021-01" db="EMBL/GenBank/DDBJ databases">
        <title>Whole genome shotgun sequence of Planosporangium mesophilum NBRC 109066.</title>
        <authorList>
            <person name="Komaki H."/>
            <person name="Tamura T."/>
        </authorList>
    </citation>
    <scope>NUCLEOTIDE SEQUENCE</scope>
    <source>
        <strain evidence="1">NBRC 109066</strain>
    </source>
</reference>
<accession>A0A8J3X0C8</accession>
<evidence type="ECO:0000313" key="2">
    <source>
        <dbReference type="Proteomes" id="UP000599074"/>
    </source>
</evidence>
<dbReference type="RefSeq" id="WP_203935533.1">
    <property type="nucleotide sequence ID" value="NZ_BOON01000018.1"/>
</dbReference>
<organism evidence="1 2">
    <name type="scientific">Planosporangium mesophilum</name>
    <dbReference type="NCBI Taxonomy" id="689768"/>
    <lineage>
        <taxon>Bacteria</taxon>
        <taxon>Bacillati</taxon>
        <taxon>Actinomycetota</taxon>
        <taxon>Actinomycetes</taxon>
        <taxon>Micromonosporales</taxon>
        <taxon>Micromonosporaceae</taxon>
        <taxon>Planosporangium</taxon>
    </lineage>
</organism>
<evidence type="ECO:0000313" key="1">
    <source>
        <dbReference type="EMBL" id="GII22536.1"/>
    </source>
</evidence>
<protein>
    <submittedName>
        <fullName evidence="1">Uncharacterized protein</fullName>
    </submittedName>
</protein>
<name>A0A8J3X0C8_9ACTN</name>
<gene>
    <name evidence="1" type="ORF">Pme01_21330</name>
</gene>
<proteinExistence type="predicted"/>
<keyword evidence="2" id="KW-1185">Reference proteome</keyword>
<sequence>MTRYAIDEARGELAASWSTGYGDVSTTVAALPVASTSQQRLVLAAALTALSGQLWRCYTHPASASPTLEINSDGWRRQQQRDSFAAVVNSVRRPNLPDEHGTLTVSYDPVEECAHRVGRALHVMTDETLTAAVAADLEAEIAAVGQAERGDLSDRARQAVELTRAAPSPTQVAEADGVLSENPLAWDRLFLDFDPAAAAVAAAHWLRAAAGVVSEASGIAVTEVLTEADNIEALPHETPTVVLELLDSGVRPYDAVSLLIREAMLVAEGEVPDLGRLRDAIDKVDRLVGEHAADGLDAAEYVATVRLTPLDPRRPARDLLEDLLTGVQGCRLLYGEYADLDDAGDDDGLEELIDEAFCREVRKRAVADKHRLL</sequence>
<dbReference type="EMBL" id="BOON01000018">
    <property type="protein sequence ID" value="GII22536.1"/>
    <property type="molecule type" value="Genomic_DNA"/>
</dbReference>